<organism evidence="8 9">
    <name type="scientific">Syncephalastrum racemosum</name>
    <name type="common">Filamentous fungus</name>
    <dbReference type="NCBI Taxonomy" id="13706"/>
    <lineage>
        <taxon>Eukaryota</taxon>
        <taxon>Fungi</taxon>
        <taxon>Fungi incertae sedis</taxon>
        <taxon>Mucoromycota</taxon>
        <taxon>Mucoromycotina</taxon>
        <taxon>Mucoromycetes</taxon>
        <taxon>Mucorales</taxon>
        <taxon>Syncephalastraceae</taxon>
        <taxon>Syncephalastrum</taxon>
    </lineage>
</organism>
<comment type="caution">
    <text evidence="8">The sequence shown here is derived from an EMBL/GenBank/DDBJ whole genome shotgun (WGS) entry which is preliminary data.</text>
</comment>
<accession>A0A1X2HGY9</accession>
<feature type="transmembrane region" description="Helical" evidence="7">
    <location>
        <begin position="468"/>
        <end position="487"/>
    </location>
</feature>
<dbReference type="OMA" id="FYAYSQT"/>
<keyword evidence="7" id="KW-0029">Amino-acid transport</keyword>
<dbReference type="GO" id="GO:0006914">
    <property type="term" value="P:autophagy"/>
    <property type="evidence" value="ECO:0007669"/>
    <property type="project" value="UniProtKB-KW"/>
</dbReference>
<dbReference type="Pfam" id="PF11700">
    <property type="entry name" value="ATG22"/>
    <property type="match status" value="1"/>
</dbReference>
<dbReference type="GO" id="GO:0006865">
    <property type="term" value="P:amino acid transport"/>
    <property type="evidence" value="ECO:0007669"/>
    <property type="project" value="UniProtKB-KW"/>
</dbReference>
<keyword evidence="5 7" id="KW-1133">Transmembrane helix</keyword>
<dbReference type="AlphaFoldDB" id="A0A1X2HGY9"/>
<dbReference type="Proteomes" id="UP000242180">
    <property type="component" value="Unassembled WGS sequence"/>
</dbReference>
<comment type="subcellular location">
    <subcellularLocation>
        <location evidence="1">Endomembrane system</location>
        <topology evidence="1">Multi-pass membrane protein</topology>
    </subcellularLocation>
    <subcellularLocation>
        <location evidence="7">Vacuole membrane</location>
        <topology evidence="7">Multi-pass membrane protein</topology>
    </subcellularLocation>
</comment>
<feature type="transmembrane region" description="Helical" evidence="7">
    <location>
        <begin position="151"/>
        <end position="171"/>
    </location>
</feature>
<feature type="transmembrane region" description="Helical" evidence="7">
    <location>
        <begin position="243"/>
        <end position="267"/>
    </location>
</feature>
<keyword evidence="7" id="KW-0926">Vacuole</keyword>
<dbReference type="SUPFAM" id="SSF103473">
    <property type="entry name" value="MFS general substrate transporter"/>
    <property type="match status" value="1"/>
</dbReference>
<reference evidence="8 9" key="1">
    <citation type="submission" date="2016-07" db="EMBL/GenBank/DDBJ databases">
        <title>Pervasive Adenine N6-methylation of Active Genes in Fungi.</title>
        <authorList>
            <consortium name="DOE Joint Genome Institute"/>
            <person name="Mondo S.J."/>
            <person name="Dannebaum R.O."/>
            <person name="Kuo R.C."/>
            <person name="Labutti K."/>
            <person name="Haridas S."/>
            <person name="Kuo A."/>
            <person name="Salamov A."/>
            <person name="Ahrendt S.R."/>
            <person name="Lipzen A."/>
            <person name="Sullivan W."/>
            <person name="Andreopoulos W.B."/>
            <person name="Clum A."/>
            <person name="Lindquist E."/>
            <person name="Daum C."/>
            <person name="Ramamoorthy G.K."/>
            <person name="Gryganskyi A."/>
            <person name="Culley D."/>
            <person name="Magnuson J.K."/>
            <person name="James T.Y."/>
            <person name="O'Malley M.A."/>
            <person name="Stajich J.E."/>
            <person name="Spatafora J.W."/>
            <person name="Visel A."/>
            <person name="Grigoriev I.V."/>
        </authorList>
    </citation>
    <scope>NUCLEOTIDE SEQUENCE [LARGE SCALE GENOMIC DNA]</scope>
    <source>
        <strain evidence="8 9">NRRL 2496</strain>
    </source>
</reference>
<evidence type="ECO:0000256" key="3">
    <source>
        <dbReference type="ARBA" id="ARBA00022448"/>
    </source>
</evidence>
<evidence type="ECO:0000256" key="5">
    <source>
        <dbReference type="ARBA" id="ARBA00022989"/>
    </source>
</evidence>
<feature type="transmembrane region" description="Helical" evidence="7">
    <location>
        <begin position="436"/>
        <end position="456"/>
    </location>
</feature>
<feature type="transmembrane region" description="Helical" evidence="7">
    <location>
        <begin position="210"/>
        <end position="231"/>
    </location>
</feature>
<dbReference type="EMBL" id="MCGN01000004">
    <property type="protein sequence ID" value="ORY98152.1"/>
    <property type="molecule type" value="Genomic_DNA"/>
</dbReference>
<feature type="transmembrane region" description="Helical" evidence="7">
    <location>
        <begin position="403"/>
        <end position="420"/>
    </location>
</feature>
<dbReference type="OrthoDB" id="192733at2759"/>
<dbReference type="STRING" id="13706.A0A1X2HGY9"/>
<protein>
    <recommendedName>
        <fullName evidence="7">Autophagy-related protein</fullName>
    </recommendedName>
</protein>
<feature type="transmembrane region" description="Helical" evidence="7">
    <location>
        <begin position="304"/>
        <end position="328"/>
    </location>
</feature>
<dbReference type="InterPro" id="IPR050495">
    <property type="entry name" value="ATG22/LtaA_families"/>
</dbReference>
<feature type="transmembrane region" description="Helical" evidence="7">
    <location>
        <begin position="121"/>
        <end position="139"/>
    </location>
</feature>
<evidence type="ECO:0000313" key="8">
    <source>
        <dbReference type="EMBL" id="ORY98152.1"/>
    </source>
</evidence>
<evidence type="ECO:0000256" key="7">
    <source>
        <dbReference type="RuleBase" id="RU363073"/>
    </source>
</evidence>
<dbReference type="FunCoup" id="A0A1X2HGY9">
    <property type="interactions" value="6"/>
</dbReference>
<evidence type="ECO:0000256" key="2">
    <source>
        <dbReference type="ARBA" id="ARBA00006978"/>
    </source>
</evidence>
<keyword evidence="3 7" id="KW-0813">Transport</keyword>
<gene>
    <name evidence="8" type="ORF">BCR43DRAFT_490956</name>
</gene>
<evidence type="ECO:0000256" key="1">
    <source>
        <dbReference type="ARBA" id="ARBA00004127"/>
    </source>
</evidence>
<keyword evidence="4 7" id="KW-0812">Transmembrane</keyword>
<evidence type="ECO:0000313" key="9">
    <source>
        <dbReference type="Proteomes" id="UP000242180"/>
    </source>
</evidence>
<dbReference type="InterPro" id="IPR036259">
    <property type="entry name" value="MFS_trans_sf"/>
</dbReference>
<dbReference type="Gene3D" id="1.20.1250.20">
    <property type="entry name" value="MFS general substrate transporter like domains"/>
    <property type="match status" value="1"/>
</dbReference>
<feature type="transmembrane region" description="Helical" evidence="7">
    <location>
        <begin position="372"/>
        <end position="391"/>
    </location>
</feature>
<keyword evidence="9" id="KW-1185">Reference proteome</keyword>
<dbReference type="InterPro" id="IPR024671">
    <property type="entry name" value="Atg22-like"/>
</dbReference>
<dbReference type="GO" id="GO:0012505">
    <property type="term" value="C:endomembrane system"/>
    <property type="evidence" value="ECO:0007669"/>
    <property type="project" value="UniProtKB-SubCell"/>
</dbReference>
<evidence type="ECO:0000256" key="4">
    <source>
        <dbReference type="ARBA" id="ARBA00022692"/>
    </source>
</evidence>
<comment type="function">
    <text evidence="7">Vacuolar effluxer which mediate the efflux of amino acids resulting from autophagic degradation. The release of autophagic amino acids allows the maintenance of protein synthesis and viability during nitrogen starvation.</text>
</comment>
<dbReference type="PANTHER" id="PTHR23519:SF1">
    <property type="entry name" value="AUTOPHAGY-RELATED PROTEIN 22"/>
    <property type="match status" value="1"/>
</dbReference>
<keyword evidence="7" id="KW-0072">Autophagy</keyword>
<dbReference type="GO" id="GO:0005774">
    <property type="term" value="C:vacuolar membrane"/>
    <property type="evidence" value="ECO:0007669"/>
    <property type="project" value="UniProtKB-SubCell"/>
</dbReference>
<comment type="similarity">
    <text evidence="2 7">Belongs to the ATG22 family.</text>
</comment>
<keyword evidence="6 7" id="KW-0472">Membrane</keyword>
<name>A0A1X2HGY9_SYNRA</name>
<feature type="transmembrane region" description="Helical" evidence="7">
    <location>
        <begin position="95"/>
        <end position="114"/>
    </location>
</feature>
<proteinExistence type="inferred from homology"/>
<dbReference type="InParanoid" id="A0A1X2HGY9"/>
<evidence type="ECO:0000256" key="6">
    <source>
        <dbReference type="ARBA" id="ARBA00023136"/>
    </source>
</evidence>
<sequence length="535" mass="58938">MVGFWRANDPEDAIATTETSAIVPTTGTTRHEYDWDKINNYSYVPSMVQYLAVLNGWNPAATDPAHIGCSNNTPCDTRVGLATISVESVMLLNNGLNALIQAIILTTIGSLADCGNNGSHMLLVITLIACAAQMAFLAFDDSASSYWGVPLMVGLIFQVAYGASLVFYWALFPQLAVNEPEVRAARRARASDYDYIESITRNHISSISTAFSNIGFFLLSIILIGVTYALVNYYHMAWDDLPQYSLSIFSAVCGAYQLVFAVPWFVFQRHRPGPPLPSKANYWTYGWKKVGQALQEHRRLPQTFLFLLGYFVLSTSVSSTNSVTTVLINAMTNFNGPLQTYMNLVNAACSIIGCLGFLGIQKWFRLSTKTMLQWSTGLTLAIPLWGCVGLITNKFGFRTVAEWWVYQAWFGLFCAPFYAYSQTMMSELIPGGKQNMFFALFGITSKIAQFVGPAVIGGITQAAQNTRTGFIVCAVCQALPLALVALVDMDKAETRIKIYEEQERRKSSSTATTTTSLLETSSIISENAILDSPLK</sequence>
<feature type="transmembrane region" description="Helical" evidence="7">
    <location>
        <begin position="340"/>
        <end position="360"/>
    </location>
</feature>
<dbReference type="PANTHER" id="PTHR23519">
    <property type="entry name" value="AUTOPHAGY-RELATED PROTEIN 22"/>
    <property type="match status" value="1"/>
</dbReference>